<protein>
    <submittedName>
        <fullName evidence="3">Nucleotide-binding protein</fullName>
    </submittedName>
</protein>
<reference evidence="3 4" key="1">
    <citation type="submission" date="2017-06" db="EMBL/GenBank/DDBJ databases">
        <title>Novel microbial phyla capable of carbon fixation and sulfur reduction in deep-sea sediments.</title>
        <authorList>
            <person name="Huang J."/>
            <person name="Baker B."/>
            <person name="Wang Y."/>
        </authorList>
    </citation>
    <scope>NUCLEOTIDE SEQUENCE [LARGE SCALE GENOMIC DNA]</scope>
    <source>
        <strain evidence="3">B3_LCP</strain>
    </source>
</reference>
<feature type="domain" description="ChsH2 rubredoxin-like zinc ribbon" evidence="2">
    <location>
        <begin position="59"/>
        <end position="90"/>
    </location>
</feature>
<dbReference type="Pfam" id="PF12172">
    <property type="entry name" value="zf-ChsH2"/>
    <property type="match status" value="1"/>
</dbReference>
<organism evidence="3 4">
    <name type="scientific">candidate division LCP-89 bacterium B3_LCP</name>
    <dbReference type="NCBI Taxonomy" id="2012998"/>
    <lineage>
        <taxon>Bacteria</taxon>
        <taxon>Pseudomonadati</taxon>
        <taxon>Bacteria division LCP-89</taxon>
    </lineage>
</organism>
<sequence>MAEKKKYFKLPETDDGTTVFKVPFPENLEHLKEMSPIYIKQPYQIDYLHSYGQDSPFFAGLTAGKLLSTKCPKCGYSYGTPRLHCMYCGTECDWVELPREGYVHCFTVCHFGSEAFLPETPFILIMVEWPDVDTLFLARLVDVDPADASLDWIGMKIRAQFRRNCKLNPTDVYFVPA</sequence>
<dbReference type="AlphaFoldDB" id="A0A532V2Y9"/>
<dbReference type="PANTHER" id="PTHR34075">
    <property type="entry name" value="BLR3430 PROTEIN"/>
    <property type="match status" value="1"/>
</dbReference>
<dbReference type="InterPro" id="IPR052513">
    <property type="entry name" value="Thioester_dehydratase-like"/>
</dbReference>
<comment type="caution">
    <text evidence="3">The sequence shown here is derived from an EMBL/GenBank/DDBJ whole genome shotgun (WGS) entry which is preliminary data.</text>
</comment>
<dbReference type="Pfam" id="PF01796">
    <property type="entry name" value="OB_ChsH2_C"/>
    <property type="match status" value="1"/>
</dbReference>
<dbReference type="PANTHER" id="PTHR34075:SF5">
    <property type="entry name" value="BLR3430 PROTEIN"/>
    <property type="match status" value="1"/>
</dbReference>
<feature type="domain" description="ChsH2 C-terminal OB-fold" evidence="1">
    <location>
        <begin position="94"/>
        <end position="162"/>
    </location>
</feature>
<proteinExistence type="predicted"/>
<dbReference type="SUPFAM" id="SSF50249">
    <property type="entry name" value="Nucleic acid-binding proteins"/>
    <property type="match status" value="1"/>
</dbReference>
<evidence type="ECO:0000259" key="1">
    <source>
        <dbReference type="Pfam" id="PF01796"/>
    </source>
</evidence>
<evidence type="ECO:0000259" key="2">
    <source>
        <dbReference type="Pfam" id="PF12172"/>
    </source>
</evidence>
<accession>A0A532V2Y9</accession>
<gene>
    <name evidence="3" type="ORF">CEE37_02810</name>
</gene>
<dbReference type="InterPro" id="IPR022002">
    <property type="entry name" value="ChsH2_Znr"/>
</dbReference>
<dbReference type="Proteomes" id="UP000319619">
    <property type="component" value="Unassembled WGS sequence"/>
</dbReference>
<name>A0A532V2Y9_UNCL8</name>
<dbReference type="Gene3D" id="6.10.30.10">
    <property type="match status" value="1"/>
</dbReference>
<dbReference type="InterPro" id="IPR012340">
    <property type="entry name" value="NA-bd_OB-fold"/>
</dbReference>
<evidence type="ECO:0000313" key="3">
    <source>
        <dbReference type="EMBL" id="TKJ41509.1"/>
    </source>
</evidence>
<evidence type="ECO:0000313" key="4">
    <source>
        <dbReference type="Proteomes" id="UP000319619"/>
    </source>
</evidence>
<dbReference type="InterPro" id="IPR002878">
    <property type="entry name" value="ChsH2_C"/>
</dbReference>
<dbReference type="EMBL" id="NJBN01000002">
    <property type="protein sequence ID" value="TKJ41509.1"/>
    <property type="molecule type" value="Genomic_DNA"/>
</dbReference>